<dbReference type="KEGG" id="spar:SPRG_03327"/>
<dbReference type="OrthoDB" id="78472at2759"/>
<dbReference type="STRING" id="695850.A0A067CN33"/>
<feature type="compositionally biased region" description="Polar residues" evidence="1">
    <location>
        <begin position="1"/>
        <end position="13"/>
    </location>
</feature>
<evidence type="ECO:0000313" key="2">
    <source>
        <dbReference type="EMBL" id="KDO32109.1"/>
    </source>
</evidence>
<dbReference type="RefSeq" id="XP_012197294.1">
    <property type="nucleotide sequence ID" value="XM_012341904.1"/>
</dbReference>
<reference evidence="2 3" key="1">
    <citation type="journal article" date="2013" name="PLoS Genet.">
        <title>Distinctive expansion of potential virulence genes in the genome of the oomycete fish pathogen Saprolegnia parasitica.</title>
        <authorList>
            <person name="Jiang R.H."/>
            <person name="de Bruijn I."/>
            <person name="Haas B.J."/>
            <person name="Belmonte R."/>
            <person name="Lobach L."/>
            <person name="Christie J."/>
            <person name="van den Ackerveken G."/>
            <person name="Bottin A."/>
            <person name="Bulone V."/>
            <person name="Diaz-Moreno S.M."/>
            <person name="Dumas B."/>
            <person name="Fan L."/>
            <person name="Gaulin E."/>
            <person name="Govers F."/>
            <person name="Grenville-Briggs L.J."/>
            <person name="Horner N.R."/>
            <person name="Levin J.Z."/>
            <person name="Mammella M."/>
            <person name="Meijer H.J."/>
            <person name="Morris P."/>
            <person name="Nusbaum C."/>
            <person name="Oome S."/>
            <person name="Phillips A.J."/>
            <person name="van Rooyen D."/>
            <person name="Rzeszutek E."/>
            <person name="Saraiva M."/>
            <person name="Secombes C.J."/>
            <person name="Seidl M.F."/>
            <person name="Snel B."/>
            <person name="Stassen J.H."/>
            <person name="Sykes S."/>
            <person name="Tripathy S."/>
            <person name="van den Berg H."/>
            <person name="Vega-Arreguin J.C."/>
            <person name="Wawra S."/>
            <person name="Young S.K."/>
            <person name="Zeng Q."/>
            <person name="Dieguez-Uribeondo J."/>
            <person name="Russ C."/>
            <person name="Tyler B.M."/>
            <person name="van West P."/>
        </authorList>
    </citation>
    <scope>NUCLEOTIDE SEQUENCE [LARGE SCALE GENOMIC DNA]</scope>
    <source>
        <strain evidence="2 3">CBS 223.65</strain>
    </source>
</reference>
<evidence type="ECO:0000313" key="3">
    <source>
        <dbReference type="Proteomes" id="UP000030745"/>
    </source>
</evidence>
<organism evidence="2 3">
    <name type="scientific">Saprolegnia parasitica (strain CBS 223.65)</name>
    <dbReference type="NCBI Taxonomy" id="695850"/>
    <lineage>
        <taxon>Eukaryota</taxon>
        <taxon>Sar</taxon>
        <taxon>Stramenopiles</taxon>
        <taxon>Oomycota</taxon>
        <taxon>Saprolegniomycetes</taxon>
        <taxon>Saprolegniales</taxon>
        <taxon>Saprolegniaceae</taxon>
        <taxon>Saprolegnia</taxon>
    </lineage>
</organism>
<gene>
    <name evidence="2" type="ORF">SPRG_03327</name>
</gene>
<evidence type="ECO:0000256" key="1">
    <source>
        <dbReference type="SAM" id="MobiDB-lite"/>
    </source>
</evidence>
<dbReference type="VEuPathDB" id="FungiDB:SPRG_03327"/>
<keyword evidence="3" id="KW-1185">Reference proteome</keyword>
<dbReference type="AlphaFoldDB" id="A0A067CN33"/>
<name>A0A067CN33_SAPPC</name>
<feature type="region of interest" description="Disordered" evidence="1">
    <location>
        <begin position="1"/>
        <end position="44"/>
    </location>
</feature>
<dbReference type="Proteomes" id="UP000030745">
    <property type="component" value="Unassembled WGS sequence"/>
</dbReference>
<proteinExistence type="predicted"/>
<accession>A0A067CN33</accession>
<dbReference type="EMBL" id="KK583196">
    <property type="protein sequence ID" value="KDO32109.1"/>
    <property type="molecule type" value="Genomic_DNA"/>
</dbReference>
<dbReference type="GeneID" id="24125840"/>
<sequence>MGSLYSKATTSAVDHSGDHAQADHSCWHDSNDSPAVADQGREADAASVPYVPPSELCAYTNFTLSQHWMGRTRGSIHPDYRAAFDTIALVPEILERSGSLVAMQRLDARLVAAPIPPNTHTAVVWAFTARCNLPRHVALSLWSLVQFAARYGWSKYVVAALRDLTDRCATDETIAITMYEVTEFMKMCDVAKMEAFAKVLDLVAADDDAVAHSDAVVAAILRLRAPLLKAMRTWRDRVFETVFLKPADFVLRANGGSDHRQRADDLRVHGSNMYRALLLSTLGINAWDAPDMDDPSHFAVDFLSYLSPSASPLATWWDPTIPARRAPATTRITSHVDLGAAFIVQGDRPDGHVANHLIGPSSSPAERRRAAAYVSAYAAFSAGTAQSAEDRRLVLTALRHRGVATDADDAWTTLVYDDDYALRRDKVLALFQFLGVYKCPTAGKCAPMAGVALTSAYKP</sequence>
<protein>
    <submittedName>
        <fullName evidence="2">Uncharacterized protein</fullName>
    </submittedName>
</protein>
<feature type="compositionally biased region" description="Basic and acidic residues" evidence="1">
    <location>
        <begin position="15"/>
        <end position="31"/>
    </location>
</feature>